<dbReference type="AlphaFoldDB" id="A0A067P112"/>
<dbReference type="HOGENOM" id="CLU_1714065_0_0_1"/>
<sequence length="153" mass="17471">MPMYMWLDWRDGWLQRNATLRLLPQTCNIWLLNITLKVPLAAESTECKDHWNLYNQISIISYRLELTNQTAMMGLSAENHVVMLSTAKPQAQIDTVQGEKHSQCLRHLTRVSVKMAMIPWINDGVSIPSSYEPASKPIKPVNAMNIGPLDPER</sequence>
<evidence type="ECO:0000313" key="1">
    <source>
        <dbReference type="EMBL" id="KDQ30102.1"/>
    </source>
</evidence>
<organism evidence="1 2">
    <name type="scientific">Pleurotus ostreatus (strain PC15)</name>
    <name type="common">Oyster mushroom</name>
    <dbReference type="NCBI Taxonomy" id="1137138"/>
    <lineage>
        <taxon>Eukaryota</taxon>
        <taxon>Fungi</taxon>
        <taxon>Dikarya</taxon>
        <taxon>Basidiomycota</taxon>
        <taxon>Agaricomycotina</taxon>
        <taxon>Agaricomycetes</taxon>
        <taxon>Agaricomycetidae</taxon>
        <taxon>Agaricales</taxon>
        <taxon>Pleurotineae</taxon>
        <taxon>Pleurotaceae</taxon>
        <taxon>Pleurotus</taxon>
    </lineage>
</organism>
<reference evidence="2" key="1">
    <citation type="journal article" date="2014" name="Proc. Natl. Acad. Sci. U.S.A.">
        <title>Extensive sampling of basidiomycete genomes demonstrates inadequacy of the white-rot/brown-rot paradigm for wood decay fungi.</title>
        <authorList>
            <person name="Riley R."/>
            <person name="Salamov A.A."/>
            <person name="Brown D.W."/>
            <person name="Nagy L.G."/>
            <person name="Floudas D."/>
            <person name="Held B.W."/>
            <person name="Levasseur A."/>
            <person name="Lombard V."/>
            <person name="Morin E."/>
            <person name="Otillar R."/>
            <person name="Lindquist E.A."/>
            <person name="Sun H."/>
            <person name="LaButti K.M."/>
            <person name="Schmutz J."/>
            <person name="Jabbour D."/>
            <person name="Luo H."/>
            <person name="Baker S.E."/>
            <person name="Pisabarro A.G."/>
            <person name="Walton J.D."/>
            <person name="Blanchette R.A."/>
            <person name="Henrissat B."/>
            <person name="Martin F."/>
            <person name="Cullen D."/>
            <person name="Hibbett D.S."/>
            <person name="Grigoriev I.V."/>
        </authorList>
    </citation>
    <scope>NUCLEOTIDE SEQUENCE [LARGE SCALE GENOMIC DNA]</scope>
    <source>
        <strain evidence="2">PC15</strain>
    </source>
</reference>
<dbReference type="VEuPathDB" id="FungiDB:PLEOSDRAFT_165747"/>
<dbReference type="Proteomes" id="UP000027073">
    <property type="component" value="Unassembled WGS sequence"/>
</dbReference>
<evidence type="ECO:0000313" key="2">
    <source>
        <dbReference type="Proteomes" id="UP000027073"/>
    </source>
</evidence>
<name>A0A067P112_PLEO1</name>
<dbReference type="EMBL" id="KL198006">
    <property type="protein sequence ID" value="KDQ30102.1"/>
    <property type="molecule type" value="Genomic_DNA"/>
</dbReference>
<accession>A0A067P112</accession>
<dbReference type="InParanoid" id="A0A067P112"/>
<gene>
    <name evidence="1" type="ORF">PLEOSDRAFT_165747</name>
</gene>
<proteinExistence type="predicted"/>
<protein>
    <submittedName>
        <fullName evidence="1">Uncharacterized protein</fullName>
    </submittedName>
</protein>